<dbReference type="NCBIfam" id="NF005480">
    <property type="entry name" value="PRK07081.1"/>
    <property type="match status" value="1"/>
</dbReference>
<evidence type="ECO:0000313" key="3">
    <source>
        <dbReference type="Proteomes" id="UP001529369"/>
    </source>
</evidence>
<dbReference type="EMBL" id="JAUFPN010000185">
    <property type="protein sequence ID" value="MDN3567114.1"/>
    <property type="molecule type" value="Genomic_DNA"/>
</dbReference>
<accession>A0ABT8ABC0</accession>
<sequence length="88" mass="9323">MSDAGILTRIRGLVGDHGQLALDVATLPDDADLYDAGLSSMATVQLMLAIEEAFDLEVPDRLLNRGTFRSLAAIGRVVTELLAATPGR</sequence>
<dbReference type="InterPro" id="IPR009081">
    <property type="entry name" value="PP-bd_ACP"/>
</dbReference>
<reference evidence="3" key="1">
    <citation type="journal article" date="2019" name="Int. J. Syst. Evol. Microbiol.">
        <title>The Global Catalogue of Microorganisms (GCM) 10K type strain sequencing project: providing services to taxonomists for standard genome sequencing and annotation.</title>
        <authorList>
            <consortium name="The Broad Institute Genomics Platform"/>
            <consortium name="The Broad Institute Genome Sequencing Center for Infectious Disease"/>
            <person name="Wu L."/>
            <person name="Ma J."/>
        </authorList>
    </citation>
    <scope>NUCLEOTIDE SEQUENCE [LARGE SCALE GENOMIC DNA]</scope>
    <source>
        <strain evidence="3">CECT 7131</strain>
    </source>
</reference>
<organism evidence="2 3">
    <name type="scientific">Paeniroseomonas aquatica</name>
    <dbReference type="NCBI Taxonomy" id="373043"/>
    <lineage>
        <taxon>Bacteria</taxon>
        <taxon>Pseudomonadati</taxon>
        <taxon>Pseudomonadota</taxon>
        <taxon>Alphaproteobacteria</taxon>
        <taxon>Acetobacterales</taxon>
        <taxon>Acetobacteraceae</taxon>
        <taxon>Paeniroseomonas</taxon>
    </lineage>
</organism>
<evidence type="ECO:0000313" key="2">
    <source>
        <dbReference type="EMBL" id="MDN3567114.1"/>
    </source>
</evidence>
<evidence type="ECO:0000259" key="1">
    <source>
        <dbReference type="PROSITE" id="PS50075"/>
    </source>
</evidence>
<keyword evidence="3" id="KW-1185">Reference proteome</keyword>
<dbReference type="InterPro" id="IPR036736">
    <property type="entry name" value="ACP-like_sf"/>
</dbReference>
<dbReference type="Proteomes" id="UP001529369">
    <property type="component" value="Unassembled WGS sequence"/>
</dbReference>
<comment type="caution">
    <text evidence="2">The sequence shown here is derived from an EMBL/GenBank/DDBJ whole genome shotgun (WGS) entry which is preliminary data.</text>
</comment>
<proteinExistence type="predicted"/>
<dbReference type="RefSeq" id="WP_290319124.1">
    <property type="nucleotide sequence ID" value="NZ_JAUFPN010000185.1"/>
</dbReference>
<gene>
    <name evidence="2" type="ORF">QWZ14_22270</name>
</gene>
<dbReference type="Gene3D" id="1.10.1200.10">
    <property type="entry name" value="ACP-like"/>
    <property type="match status" value="1"/>
</dbReference>
<name>A0ABT8ABC0_9PROT</name>
<dbReference type="Pfam" id="PF00550">
    <property type="entry name" value="PP-binding"/>
    <property type="match status" value="1"/>
</dbReference>
<feature type="domain" description="Carrier" evidence="1">
    <location>
        <begin position="4"/>
        <end position="82"/>
    </location>
</feature>
<protein>
    <submittedName>
        <fullName evidence="2">Acyl carrier protein</fullName>
    </submittedName>
</protein>
<dbReference type="PROSITE" id="PS50075">
    <property type="entry name" value="CARRIER"/>
    <property type="match status" value="1"/>
</dbReference>
<dbReference type="SUPFAM" id="SSF47336">
    <property type="entry name" value="ACP-like"/>
    <property type="match status" value="1"/>
</dbReference>